<geneLocation type="plasmid" evidence="3">
    <name>pr1cp1</name>
</geneLocation>
<evidence type="ECO:0000313" key="2">
    <source>
        <dbReference type="EMBL" id="ANS31872.1"/>
    </source>
</evidence>
<dbReference type="AlphaFoldDB" id="A0A1B1KGX6"/>
<evidence type="ECO:0000259" key="1">
    <source>
        <dbReference type="Pfam" id="PF13460"/>
    </source>
</evidence>
<organism evidence="2 3">
    <name type="scientific">Rhodococcus opacus</name>
    <name type="common">Nocardia opaca</name>
    <dbReference type="NCBI Taxonomy" id="37919"/>
    <lineage>
        <taxon>Bacteria</taxon>
        <taxon>Bacillati</taxon>
        <taxon>Actinomycetota</taxon>
        <taxon>Actinomycetes</taxon>
        <taxon>Mycobacteriales</taxon>
        <taxon>Nocardiaceae</taxon>
        <taxon>Rhodococcus</taxon>
    </lineage>
</organism>
<sequence>MTDKRVVIAGGHGKIAQHLTAVLTAQGDRSEALIRNPAHIGAVTKLGALPQVVDMESASVDQVAALIEGADAAVFAAGAGPGSTAERKDSVDRGAAKLLADAAEKAGVKRFLQISSFSAGEPVPSGLDATWRAYIEAKAAAEEDLSSRSGLDWTILRPGELTDDDPTGHVALSIPPLKRGKIPRADVAVVIAQLLDAPSAVGRTLIVTSGDSLVGHAIAAIR</sequence>
<accession>A0A1B1KGX6</accession>
<dbReference type="PANTHER" id="PTHR15020:SF50">
    <property type="entry name" value="UPF0659 PROTEIN YMR090W"/>
    <property type="match status" value="1"/>
</dbReference>
<dbReference type="EMBL" id="CP009112">
    <property type="protein sequence ID" value="ANS31872.1"/>
    <property type="molecule type" value="Genomic_DNA"/>
</dbReference>
<evidence type="ECO:0000313" key="3">
    <source>
        <dbReference type="Proteomes" id="UP000186108"/>
    </source>
</evidence>
<dbReference type="Gene3D" id="3.40.50.720">
    <property type="entry name" value="NAD(P)-binding Rossmann-like Domain"/>
    <property type="match status" value="1"/>
</dbReference>
<name>A0A1B1KGX6_RHOOP</name>
<proteinExistence type="predicted"/>
<dbReference type="Pfam" id="PF13460">
    <property type="entry name" value="NAD_binding_10"/>
    <property type="match status" value="1"/>
</dbReference>
<keyword evidence="2" id="KW-0614">Plasmid</keyword>
<dbReference type="SUPFAM" id="SSF51735">
    <property type="entry name" value="NAD(P)-binding Rossmann-fold domains"/>
    <property type="match status" value="1"/>
</dbReference>
<reference evidence="2 3" key="1">
    <citation type="submission" date="2014-07" db="EMBL/GenBank/DDBJ databases">
        <authorList>
            <person name="Zhang J.E."/>
            <person name="Yang H."/>
            <person name="Guo J."/>
            <person name="Deng Z."/>
            <person name="Luo H."/>
            <person name="Luo M."/>
            <person name="Zhao B."/>
        </authorList>
    </citation>
    <scope>NUCLEOTIDE SEQUENCE [LARGE SCALE GENOMIC DNA]</scope>
    <source>
        <strain evidence="2 3">1CP</strain>
        <plasmid evidence="3">Plasmid pr1cp1</plasmid>
    </source>
</reference>
<dbReference type="Proteomes" id="UP000186108">
    <property type="component" value="Plasmid pR1CP1"/>
</dbReference>
<dbReference type="InterPro" id="IPR036291">
    <property type="entry name" value="NAD(P)-bd_dom_sf"/>
</dbReference>
<dbReference type="InterPro" id="IPR016040">
    <property type="entry name" value="NAD(P)-bd_dom"/>
</dbReference>
<gene>
    <name evidence="2" type="ORF">R1CP_36330</name>
</gene>
<protein>
    <recommendedName>
        <fullName evidence="1">NAD(P)-binding domain-containing protein</fullName>
    </recommendedName>
</protein>
<dbReference type="RefSeq" id="WP_065493448.1">
    <property type="nucleotide sequence ID" value="NZ_CP009112.1"/>
</dbReference>
<feature type="domain" description="NAD(P)-binding" evidence="1">
    <location>
        <begin position="10"/>
        <end position="198"/>
    </location>
</feature>
<dbReference type="PANTHER" id="PTHR15020">
    <property type="entry name" value="FLAVIN REDUCTASE-RELATED"/>
    <property type="match status" value="1"/>
</dbReference>
<dbReference type="PATRIC" id="fig|37919.13.peg.7653"/>